<dbReference type="Pfam" id="PF13505">
    <property type="entry name" value="OMP_b-brl"/>
    <property type="match status" value="1"/>
</dbReference>
<evidence type="ECO:0000256" key="2">
    <source>
        <dbReference type="SAM" id="SignalP"/>
    </source>
</evidence>
<dbReference type="RefSeq" id="WP_094076283.1">
    <property type="nucleotide sequence ID" value="NZ_NBYO01000001.1"/>
</dbReference>
<feature type="chain" id="PRO_5012759802" description="Outer membrane protein beta-barrel domain-containing protein" evidence="2">
    <location>
        <begin position="21"/>
        <end position="278"/>
    </location>
</feature>
<keyword evidence="1 2" id="KW-0732">Signal</keyword>
<dbReference type="Gene3D" id="2.40.160.20">
    <property type="match status" value="1"/>
</dbReference>
<reference evidence="5" key="1">
    <citation type="journal article" date="2017" name="Int. J. Syst. Evol. Microbiol.">
        <title>Notoacmeibacter marinus gen. nov., sp. nov., isolated from the gut of a limpet and proposal of Notoacmeibacteraceae fam. nov. in the order Rhizobiales of the class Alphaproteobacteria.</title>
        <authorList>
            <person name="Huang Z."/>
            <person name="Guo F."/>
            <person name="Lai Q."/>
        </authorList>
    </citation>
    <scope>NUCLEOTIDE SEQUENCE [LARGE SCALE GENOMIC DNA]</scope>
    <source>
        <strain evidence="5">XMTR2A4</strain>
    </source>
</reference>
<accession>A0A231V2H5</accession>
<dbReference type="Proteomes" id="UP000215405">
    <property type="component" value="Unassembled WGS sequence"/>
</dbReference>
<comment type="caution">
    <text evidence="4">The sequence shown here is derived from an EMBL/GenBank/DDBJ whole genome shotgun (WGS) entry which is preliminary data.</text>
</comment>
<organism evidence="4 5">
    <name type="scientific">Notoacmeibacter marinus</name>
    <dbReference type="NCBI Taxonomy" id="1876515"/>
    <lineage>
        <taxon>Bacteria</taxon>
        <taxon>Pseudomonadati</taxon>
        <taxon>Pseudomonadota</taxon>
        <taxon>Alphaproteobacteria</taxon>
        <taxon>Hyphomicrobiales</taxon>
        <taxon>Notoacmeibacteraceae</taxon>
        <taxon>Notoacmeibacter</taxon>
    </lineage>
</organism>
<name>A0A231V2H5_9HYPH</name>
<feature type="domain" description="Outer membrane protein beta-barrel" evidence="3">
    <location>
        <begin position="10"/>
        <end position="242"/>
    </location>
</feature>
<gene>
    <name evidence="4" type="ORF">B7H23_05325</name>
</gene>
<evidence type="ECO:0000313" key="4">
    <source>
        <dbReference type="EMBL" id="OXT02327.1"/>
    </source>
</evidence>
<evidence type="ECO:0000259" key="3">
    <source>
        <dbReference type="Pfam" id="PF13505"/>
    </source>
</evidence>
<dbReference type="InterPro" id="IPR011250">
    <property type="entry name" value="OMP/PagP_B-barrel"/>
</dbReference>
<proteinExistence type="predicted"/>
<protein>
    <recommendedName>
        <fullName evidence="3">Outer membrane protein beta-barrel domain-containing protein</fullName>
    </recommendedName>
</protein>
<dbReference type="InterPro" id="IPR027385">
    <property type="entry name" value="Beta-barrel_OMP"/>
</dbReference>
<evidence type="ECO:0000256" key="1">
    <source>
        <dbReference type="ARBA" id="ARBA00022729"/>
    </source>
</evidence>
<dbReference type="AlphaFoldDB" id="A0A231V2H5"/>
<sequence>MKYLATLTSILALGTVAANAADVYVDDTPVIVEAPVEEPGRFYIEARFGYGPALADLDIETEETAGTVATGTVLGTVPVTIPATTGTIESDYLYGGVLEAGYFVTDIFRIGVEGGIGRLENSYLDIDTPAAVTTTAPVPGGAVGTIEDAQLDGGATIYQGFIKGAVEVPVLHDVGFAKKISIFGTAGIGLMHIVTDVTERNSAANNGGRIDDSDTVLAGKVGLGVATQLTDRISLVTEANYIFGEDAEFTLVTSSGNEVATKFETEAITLQTGIRIRF</sequence>
<keyword evidence="5" id="KW-1185">Reference proteome</keyword>
<feature type="signal peptide" evidence="2">
    <location>
        <begin position="1"/>
        <end position="20"/>
    </location>
</feature>
<dbReference type="EMBL" id="NBYO01000001">
    <property type="protein sequence ID" value="OXT02327.1"/>
    <property type="molecule type" value="Genomic_DNA"/>
</dbReference>
<dbReference type="SUPFAM" id="SSF56925">
    <property type="entry name" value="OMPA-like"/>
    <property type="match status" value="1"/>
</dbReference>
<evidence type="ECO:0000313" key="5">
    <source>
        <dbReference type="Proteomes" id="UP000215405"/>
    </source>
</evidence>